<keyword evidence="7" id="KW-0812">Transmembrane</keyword>
<dbReference type="GO" id="GO:0005886">
    <property type="term" value="C:plasma membrane"/>
    <property type="evidence" value="ECO:0007669"/>
    <property type="project" value="UniProtKB-SubCell"/>
</dbReference>
<keyword evidence="12" id="KW-1185">Reference proteome</keyword>
<evidence type="ECO:0000256" key="8">
    <source>
        <dbReference type="ARBA" id="ARBA00022927"/>
    </source>
</evidence>
<dbReference type="AlphaFoldDB" id="A0A239B9I4"/>
<keyword evidence="6" id="KW-0997">Cell inner membrane</keyword>
<dbReference type="Pfam" id="PF01203">
    <property type="entry name" value="T2SSN"/>
    <property type="match status" value="1"/>
</dbReference>
<evidence type="ECO:0000256" key="5">
    <source>
        <dbReference type="ARBA" id="ARBA00022475"/>
    </source>
</evidence>
<dbReference type="Proteomes" id="UP000198281">
    <property type="component" value="Unassembled WGS sequence"/>
</dbReference>
<proteinExistence type="inferred from homology"/>
<evidence type="ECO:0000256" key="10">
    <source>
        <dbReference type="ARBA" id="ARBA00030772"/>
    </source>
</evidence>
<organism evidence="11 12">
    <name type="scientific">Edaphosphingomonas laterariae</name>
    <dbReference type="NCBI Taxonomy" id="861865"/>
    <lineage>
        <taxon>Bacteria</taxon>
        <taxon>Pseudomonadati</taxon>
        <taxon>Pseudomonadota</taxon>
        <taxon>Alphaproteobacteria</taxon>
        <taxon>Sphingomonadales</taxon>
        <taxon>Rhizorhabdaceae</taxon>
        <taxon>Edaphosphingomonas</taxon>
    </lineage>
</organism>
<evidence type="ECO:0000313" key="11">
    <source>
        <dbReference type="EMBL" id="SNS04607.1"/>
    </source>
</evidence>
<sequence length="240" mass="24885">MMRVRLSLRRAGLFLAFFALALVALFPMRIMLGALGLGAVGLSVREVQGSVWHGKLKEVRFGAAALGDVDAGLNFFPLFVGRARIDASRAGEGGDALQGALSVTRHTLGLDDATMRLPAAAIFAPLPVSAVDLGDVSVRFREGVCDRAEGLVRAELQADVPGLSLPGGMSGTARCDGGALLLPLASQSGMEMLALRIVKNGGYTADFTVRSSDPAVQQALQTHGFAPSGDGLKLSVAGQL</sequence>
<dbReference type="GO" id="GO:0015627">
    <property type="term" value="C:type II protein secretion system complex"/>
    <property type="evidence" value="ECO:0007669"/>
    <property type="project" value="InterPro"/>
</dbReference>
<dbReference type="GO" id="GO:0015628">
    <property type="term" value="P:protein secretion by the type II secretion system"/>
    <property type="evidence" value="ECO:0007669"/>
    <property type="project" value="InterPro"/>
</dbReference>
<accession>A0A239B9I4</accession>
<keyword evidence="5" id="KW-1003">Cell membrane</keyword>
<evidence type="ECO:0000256" key="4">
    <source>
        <dbReference type="ARBA" id="ARBA00022448"/>
    </source>
</evidence>
<gene>
    <name evidence="11" type="ORF">SAMN06295912_1018</name>
</gene>
<dbReference type="EMBL" id="FZOS01000001">
    <property type="protein sequence ID" value="SNS04607.1"/>
    <property type="molecule type" value="Genomic_DNA"/>
</dbReference>
<evidence type="ECO:0000256" key="7">
    <source>
        <dbReference type="ARBA" id="ARBA00022692"/>
    </source>
</evidence>
<dbReference type="OrthoDB" id="7477467at2"/>
<evidence type="ECO:0000313" key="12">
    <source>
        <dbReference type="Proteomes" id="UP000198281"/>
    </source>
</evidence>
<keyword evidence="8" id="KW-0653">Protein transport</keyword>
<evidence type="ECO:0000256" key="9">
    <source>
        <dbReference type="ARBA" id="ARBA00023136"/>
    </source>
</evidence>
<evidence type="ECO:0000256" key="3">
    <source>
        <dbReference type="ARBA" id="ARBA00021563"/>
    </source>
</evidence>
<evidence type="ECO:0000256" key="1">
    <source>
        <dbReference type="ARBA" id="ARBA00004533"/>
    </source>
</evidence>
<dbReference type="RefSeq" id="WP_089217566.1">
    <property type="nucleotide sequence ID" value="NZ_FZOS01000001.1"/>
</dbReference>
<evidence type="ECO:0000256" key="2">
    <source>
        <dbReference type="ARBA" id="ARBA00007208"/>
    </source>
</evidence>
<comment type="subcellular location">
    <subcellularLocation>
        <location evidence="1">Cell inner membrane</location>
    </subcellularLocation>
</comment>
<keyword evidence="9" id="KW-0472">Membrane</keyword>
<dbReference type="InterPro" id="IPR022792">
    <property type="entry name" value="T2SS_protein-GspN"/>
</dbReference>
<protein>
    <recommendedName>
        <fullName evidence="3">Type II secretion system protein N</fullName>
    </recommendedName>
    <alternativeName>
        <fullName evidence="10">General secretion pathway protein N</fullName>
    </alternativeName>
</protein>
<name>A0A239B9I4_9SPHN</name>
<reference evidence="12" key="1">
    <citation type="submission" date="2017-06" db="EMBL/GenBank/DDBJ databases">
        <authorList>
            <person name="Varghese N."/>
            <person name="Submissions S."/>
        </authorList>
    </citation>
    <scope>NUCLEOTIDE SEQUENCE [LARGE SCALE GENOMIC DNA]</scope>
    <source>
        <strain evidence="12">LNB2</strain>
    </source>
</reference>
<evidence type="ECO:0000256" key="6">
    <source>
        <dbReference type="ARBA" id="ARBA00022519"/>
    </source>
</evidence>
<comment type="similarity">
    <text evidence="2">Belongs to the GSP N family.</text>
</comment>
<keyword evidence="4" id="KW-0813">Transport</keyword>